<comment type="similarity">
    <text evidence="1">Belongs to the short-chain dehydrogenases/reductases (SDR) family.</text>
</comment>
<keyword evidence="3" id="KW-0560">Oxidoreductase</keyword>
<evidence type="ECO:0000256" key="4">
    <source>
        <dbReference type="SAM" id="MobiDB-lite"/>
    </source>
</evidence>
<dbReference type="Gene3D" id="3.40.50.720">
    <property type="entry name" value="NAD(P)-binding Rossmann-like Domain"/>
    <property type="match status" value="2"/>
</dbReference>
<dbReference type="RefSeq" id="WP_202979639.1">
    <property type="nucleotide sequence ID" value="NZ_CP157809.1"/>
</dbReference>
<organism evidence="5 6">
    <name type="scientific">Streptomyces rapamycinicus</name>
    <dbReference type="NCBI Taxonomy" id="1226757"/>
    <lineage>
        <taxon>Bacteria</taxon>
        <taxon>Bacillati</taxon>
        <taxon>Actinomycetota</taxon>
        <taxon>Actinomycetes</taxon>
        <taxon>Kitasatosporales</taxon>
        <taxon>Streptomycetaceae</taxon>
        <taxon>Streptomyces</taxon>
        <taxon>Streptomyces violaceusniger group</taxon>
    </lineage>
</organism>
<dbReference type="Proteomes" id="UP000530530">
    <property type="component" value="Unassembled WGS sequence"/>
</dbReference>
<evidence type="ECO:0000313" key="5">
    <source>
        <dbReference type="EMBL" id="MBB4781989.1"/>
    </source>
</evidence>
<keyword evidence="2" id="KW-0521">NADP</keyword>
<dbReference type="InterPro" id="IPR036291">
    <property type="entry name" value="NAD(P)-bd_dom_sf"/>
</dbReference>
<accession>A0ABR6LIF7</accession>
<reference evidence="5 6" key="1">
    <citation type="submission" date="2020-08" db="EMBL/GenBank/DDBJ databases">
        <title>Sequencing the genomes of 1000 actinobacteria strains.</title>
        <authorList>
            <person name="Klenk H.-P."/>
        </authorList>
    </citation>
    <scope>NUCLEOTIDE SEQUENCE [LARGE SCALE GENOMIC DNA]</scope>
    <source>
        <strain evidence="5 6">DSM 41530</strain>
    </source>
</reference>
<dbReference type="EMBL" id="JACHNG010000001">
    <property type="protein sequence ID" value="MBB4781989.1"/>
    <property type="molecule type" value="Genomic_DNA"/>
</dbReference>
<feature type="region of interest" description="Disordered" evidence="4">
    <location>
        <begin position="128"/>
        <end position="180"/>
    </location>
</feature>
<dbReference type="PANTHER" id="PTHR43490">
    <property type="entry name" value="(+)-NEOMENTHOL DEHYDROGENASE"/>
    <property type="match status" value="1"/>
</dbReference>
<dbReference type="PROSITE" id="PS51257">
    <property type="entry name" value="PROKAR_LIPOPROTEIN"/>
    <property type="match status" value="1"/>
</dbReference>
<name>A0ABR6LIF7_9ACTN</name>
<protein>
    <submittedName>
        <fullName evidence="5">Nucleoside-diphosphate-sugar epimerase</fullName>
    </submittedName>
</protein>
<dbReference type="Pfam" id="PF00106">
    <property type="entry name" value="adh_short"/>
    <property type="match status" value="1"/>
</dbReference>
<evidence type="ECO:0000256" key="1">
    <source>
        <dbReference type="ARBA" id="ARBA00006484"/>
    </source>
</evidence>
<keyword evidence="6" id="KW-1185">Reference proteome</keyword>
<dbReference type="PANTHER" id="PTHR43490:SF99">
    <property type="entry name" value="SHORT-CHAIN DEHYDROGENASE_REDUCTASE"/>
    <property type="match status" value="1"/>
</dbReference>
<evidence type="ECO:0000256" key="2">
    <source>
        <dbReference type="ARBA" id="ARBA00022857"/>
    </source>
</evidence>
<dbReference type="InterPro" id="IPR002347">
    <property type="entry name" value="SDR_fam"/>
</dbReference>
<evidence type="ECO:0000313" key="6">
    <source>
        <dbReference type="Proteomes" id="UP000530530"/>
    </source>
</evidence>
<gene>
    <name evidence="5" type="ORF">BJY27_002950</name>
</gene>
<evidence type="ECO:0000256" key="3">
    <source>
        <dbReference type="ARBA" id="ARBA00023002"/>
    </source>
</evidence>
<sequence length="180" mass="19017">MSQAPIRRIGFETARQLAQQGFTVSLGCRHQGRGEAAAKELAQDGDVRFVSLDVTDAESVRAAAVHIYGALRVTQEFLPLVRKAQAGRIVNVSSTVGSIAALVSPGTPLTQFPAFAYPASKEISTEHLSSGAVAEAGGHRRQPVHPMSHAKPLDDDHLRIGSAPVSCGMSRPASERRGAV</sequence>
<dbReference type="SUPFAM" id="SSF51735">
    <property type="entry name" value="NAD(P)-binding Rossmann-fold domains"/>
    <property type="match status" value="1"/>
</dbReference>
<comment type="caution">
    <text evidence="5">The sequence shown here is derived from an EMBL/GenBank/DDBJ whole genome shotgun (WGS) entry which is preliminary data.</text>
</comment>
<proteinExistence type="inferred from homology"/>